<evidence type="ECO:0000313" key="3">
    <source>
        <dbReference type="EMBL" id="KAK3098583.1"/>
    </source>
</evidence>
<dbReference type="SUPFAM" id="SSF75011">
    <property type="entry name" value="3-carboxy-cis,cis-mucoante lactonizing enzyme"/>
    <property type="match status" value="1"/>
</dbReference>
<comment type="caution">
    <text evidence="3">The sequence shown here is derived from an EMBL/GenBank/DDBJ whole genome shotgun (WGS) entry which is preliminary data.</text>
</comment>
<dbReference type="PANTHER" id="PTHR46928:SF1">
    <property type="entry name" value="MESENCHYME-SPECIFIC CELL SURFACE GLYCOPROTEIN"/>
    <property type="match status" value="1"/>
</dbReference>
<evidence type="ECO:0000313" key="4">
    <source>
        <dbReference type="Proteomes" id="UP001186944"/>
    </source>
</evidence>
<gene>
    <name evidence="3" type="ORF">FSP39_020936</name>
</gene>
<protein>
    <recommendedName>
        <fullName evidence="2">Choice-of-anchor I domain-containing protein</fullName>
    </recommendedName>
</protein>
<keyword evidence="4" id="KW-1185">Reference proteome</keyword>
<dbReference type="Pfam" id="PF22494">
    <property type="entry name" value="choice_anch_I"/>
    <property type="match status" value="1"/>
</dbReference>
<feature type="compositionally biased region" description="Polar residues" evidence="1">
    <location>
        <begin position="493"/>
        <end position="506"/>
    </location>
</feature>
<dbReference type="EMBL" id="VSWD01000007">
    <property type="protein sequence ID" value="KAK3098583.1"/>
    <property type="molecule type" value="Genomic_DNA"/>
</dbReference>
<evidence type="ECO:0000256" key="1">
    <source>
        <dbReference type="SAM" id="MobiDB-lite"/>
    </source>
</evidence>
<organism evidence="3 4">
    <name type="scientific">Pinctada imbricata</name>
    <name type="common">Atlantic pearl-oyster</name>
    <name type="synonym">Pinctada martensii</name>
    <dbReference type="NCBI Taxonomy" id="66713"/>
    <lineage>
        <taxon>Eukaryota</taxon>
        <taxon>Metazoa</taxon>
        <taxon>Spiralia</taxon>
        <taxon>Lophotrochozoa</taxon>
        <taxon>Mollusca</taxon>
        <taxon>Bivalvia</taxon>
        <taxon>Autobranchia</taxon>
        <taxon>Pteriomorphia</taxon>
        <taxon>Pterioida</taxon>
        <taxon>Pterioidea</taxon>
        <taxon>Pteriidae</taxon>
        <taxon>Pinctada</taxon>
    </lineage>
</organism>
<dbReference type="InterPro" id="IPR055188">
    <property type="entry name" value="Choice_anch_I"/>
</dbReference>
<name>A0AA88YG26_PINIB</name>
<dbReference type="AlphaFoldDB" id="A0AA88YG26"/>
<accession>A0AA88YG26</accession>
<feature type="compositionally biased region" description="Basic and acidic residues" evidence="1">
    <location>
        <begin position="507"/>
        <end position="516"/>
    </location>
</feature>
<evidence type="ECO:0000259" key="2">
    <source>
        <dbReference type="Pfam" id="PF22494"/>
    </source>
</evidence>
<proteinExistence type="predicted"/>
<sequence>MSNRCRLWTAICHASSKWCGYPGLRAHNPLTSPITQRSRRTYNCGVKQPPHWMYWKLICVVVLCCTAVQSQQQTLKLRKLSYTKFPYEMTNGDPATGKYGMFENAAYKAAYHERDRILYVASNRKNSRLLHVLDMNHPDKPTILLSQEIGTPWDAYISNVAVCTDTVAVTLINHVPAESGHVEYYSPYNRATQKLVKYGRNIVGHSPSDLAFTSNCQRLVVVNEGVPGLNGPADSASSVFVDPDPSVFIIDKRNIGYPTSQQVGFIQFDAREMEMVRRGVRYTFRGLHELGIVNTFSQDLEPKAVTISNDDKYAFVSLQENNAIARVSLDNGSIDLFPLGVKNWTSYDMDPSDYNFASLLKRYRVYSMYQPGDLAFGVVNGKGFLISADTGKMKQLSVSGINYTDGVRCKTALTDGDIDRYVMETTLVSQLDDDMELGRVFMSKQDGRDLYGEIKNIHLFGGRGISLWDPVNMNHVFDTGDELERKDKMAYDTTFNGDCSDPNKSPTSEKDQRSDDMGPEPTSLATGTYNTSSVLVVGTRTGRIYLYTMRGIDAIFQTIHREGDVNEPWATLYNKGTAGDAIISDIGYIEAADSATRTPLIYVIGQASGSLSIYEVYT</sequence>
<feature type="region of interest" description="Disordered" evidence="1">
    <location>
        <begin position="493"/>
        <end position="526"/>
    </location>
</feature>
<dbReference type="Proteomes" id="UP001186944">
    <property type="component" value="Unassembled WGS sequence"/>
</dbReference>
<dbReference type="InterPro" id="IPR052956">
    <property type="entry name" value="Mesenchyme-surface_protein"/>
</dbReference>
<reference evidence="3" key="1">
    <citation type="submission" date="2019-08" db="EMBL/GenBank/DDBJ databases">
        <title>The improved chromosome-level genome for the pearl oyster Pinctada fucata martensii using PacBio sequencing and Hi-C.</title>
        <authorList>
            <person name="Zheng Z."/>
        </authorList>
    </citation>
    <scope>NUCLEOTIDE SEQUENCE</scope>
    <source>
        <strain evidence="3">ZZ-2019</strain>
        <tissue evidence="3">Adductor muscle</tissue>
    </source>
</reference>
<dbReference type="PANTHER" id="PTHR46928">
    <property type="entry name" value="MESENCHYME-SPECIFIC CELL SURFACE GLYCOPROTEIN"/>
    <property type="match status" value="1"/>
</dbReference>
<feature type="domain" description="Choice-of-anchor I" evidence="2">
    <location>
        <begin position="204"/>
        <end position="616"/>
    </location>
</feature>